<sequence>MAKDVSTEYGKTWKLTSSRMQRSHQFLSADDRRPSVVYEEDFPILARRGSVTMTLRITSEEDAPDAEDELDDEDTTDEGDESGLKQPQLDSLSIDCDPNEEDNTRRLSQASIESSGSFRSWSGSISASAVTLVSSTSSCNTLKVPGLSSNSSIEELMDPKYILRHRAISKARSTDSVENNSLNPSLHPSRRYSTNSYHYYENFIKGRRSSYGPSAYGSSSMASPAVLSGNEKLRLMARRRLSDQPDKEQARSFLLFKTSSKKQGYCETDDSSNR</sequence>
<feature type="compositionally biased region" description="Acidic residues" evidence="1">
    <location>
        <begin position="60"/>
        <end position="81"/>
    </location>
</feature>
<reference evidence="2 3" key="1">
    <citation type="journal article" date="2018" name="Nat. Ecol. Evol.">
        <title>Genomic signatures of mitonuclear coevolution across populations of Tigriopus californicus.</title>
        <authorList>
            <person name="Barreto F.S."/>
            <person name="Watson E.T."/>
            <person name="Lima T.G."/>
            <person name="Willett C.S."/>
            <person name="Edmands S."/>
            <person name="Li W."/>
            <person name="Burton R.S."/>
        </authorList>
    </citation>
    <scope>NUCLEOTIDE SEQUENCE [LARGE SCALE GENOMIC DNA]</scope>
    <source>
        <strain evidence="2 3">San Diego</strain>
    </source>
</reference>
<accession>A0A553PA40</accession>
<evidence type="ECO:0000313" key="3">
    <source>
        <dbReference type="Proteomes" id="UP000318571"/>
    </source>
</evidence>
<organism evidence="2 3">
    <name type="scientific">Tigriopus californicus</name>
    <name type="common">Marine copepod</name>
    <dbReference type="NCBI Taxonomy" id="6832"/>
    <lineage>
        <taxon>Eukaryota</taxon>
        <taxon>Metazoa</taxon>
        <taxon>Ecdysozoa</taxon>
        <taxon>Arthropoda</taxon>
        <taxon>Crustacea</taxon>
        <taxon>Multicrustacea</taxon>
        <taxon>Hexanauplia</taxon>
        <taxon>Copepoda</taxon>
        <taxon>Harpacticoida</taxon>
        <taxon>Harpacticidae</taxon>
        <taxon>Tigriopus</taxon>
    </lineage>
</organism>
<dbReference type="AlphaFoldDB" id="A0A553PA40"/>
<protein>
    <submittedName>
        <fullName evidence="2">Uncharacterized protein</fullName>
    </submittedName>
</protein>
<keyword evidence="3" id="KW-1185">Reference proteome</keyword>
<dbReference type="EMBL" id="VCGU01000005">
    <property type="protein sequence ID" value="TRY74538.1"/>
    <property type="molecule type" value="Genomic_DNA"/>
</dbReference>
<name>A0A553PA40_TIGCA</name>
<evidence type="ECO:0000313" key="2">
    <source>
        <dbReference type="EMBL" id="TRY74538.1"/>
    </source>
</evidence>
<proteinExistence type="predicted"/>
<dbReference type="Proteomes" id="UP000318571">
    <property type="component" value="Chromosome 2"/>
</dbReference>
<comment type="caution">
    <text evidence="2">The sequence shown here is derived from an EMBL/GenBank/DDBJ whole genome shotgun (WGS) entry which is preliminary data.</text>
</comment>
<gene>
    <name evidence="2" type="ORF">TCAL_16821</name>
</gene>
<feature type="region of interest" description="Disordered" evidence="1">
    <location>
        <begin position="50"/>
        <end position="111"/>
    </location>
</feature>
<evidence type="ECO:0000256" key="1">
    <source>
        <dbReference type="SAM" id="MobiDB-lite"/>
    </source>
</evidence>